<organism evidence="1 2">
    <name type="scientific">Pseudarthrobacter chlorophenolicus (strain ATCC 700700 / DSM 12829 / CIP 107037 / JCM 12360 / KCTC 9906 / NCIMB 13794 / A6)</name>
    <name type="common">Arthrobacter chlorophenolicus</name>
    <dbReference type="NCBI Taxonomy" id="452863"/>
    <lineage>
        <taxon>Bacteria</taxon>
        <taxon>Bacillati</taxon>
        <taxon>Actinomycetota</taxon>
        <taxon>Actinomycetes</taxon>
        <taxon>Micrococcales</taxon>
        <taxon>Micrococcaceae</taxon>
        <taxon>Pseudarthrobacter</taxon>
    </lineage>
</organism>
<dbReference type="EMBL" id="CP001343">
    <property type="protein sequence ID" value="ACL42490.1"/>
    <property type="molecule type" value="Genomic_DNA"/>
</dbReference>
<dbReference type="HOGENOM" id="CLU_932694_0_0_11"/>
<dbReference type="KEGG" id="ach:Achl_4539"/>
<evidence type="ECO:0000313" key="1">
    <source>
        <dbReference type="EMBL" id="ACL42490.1"/>
    </source>
</evidence>
<protein>
    <submittedName>
        <fullName evidence="1">Uncharacterized protein</fullName>
    </submittedName>
</protein>
<keyword evidence="1" id="KW-0614">Plasmid</keyword>
<proteinExistence type="predicted"/>
<dbReference type="AlphaFoldDB" id="B8HJ92"/>
<gene>
    <name evidence="1" type="ordered locus">Achl_4539</name>
</gene>
<accession>B8HJ92</accession>
<dbReference type="eggNOG" id="ENOG502ZABR">
    <property type="taxonomic scope" value="Bacteria"/>
</dbReference>
<geneLocation type="plasmid" evidence="1 2">
    <name>pACHL02</name>
</geneLocation>
<name>B8HJ92_PSECP</name>
<dbReference type="Proteomes" id="UP000002505">
    <property type="component" value="Plasmid pACHL02"/>
</dbReference>
<keyword evidence="2" id="KW-1185">Reference proteome</keyword>
<evidence type="ECO:0000313" key="2">
    <source>
        <dbReference type="Proteomes" id="UP000002505"/>
    </source>
</evidence>
<sequence length="298" mass="33570">MRITEHYNITGPVPFVDVQIERDNLLFTHPTAIRNDLKSGLAASATARLGSYTAEVLRCRASPNAADQAKGLRLVKSGLNEPNETRLGYTRYGSQGHGWGPGLGSYLWNSLRNPLCRDGLLTGLDQLPVFIPRVGQDLISDMTTRLVFPELIDYTLQMAVQYPAMTRDLRKASFTVWDPTNRDWVTIQDVLPFVGGRQLLLVPKGWVSNKLLLAPRPYYNRFATTSVQEERIRYINGKADVPLKRDLHKEFPGVRELNVSQTLKAADKGTNLIELYTDFVDDGYEPMDDFELLRKTAG</sequence>
<reference evidence="1" key="1">
    <citation type="submission" date="2009-01" db="EMBL/GenBank/DDBJ databases">
        <title>Complete sequence of plasmid2 of Arthrobacter chlorophenolicus A6.</title>
        <authorList>
            <consortium name="US DOE Joint Genome Institute"/>
            <person name="Lucas S."/>
            <person name="Copeland A."/>
            <person name="Lapidus A."/>
            <person name="Glavina del Rio T."/>
            <person name="Tice H."/>
            <person name="Bruce D."/>
            <person name="Goodwin L."/>
            <person name="Pitluck S."/>
            <person name="Goltsman E."/>
            <person name="Clum A."/>
            <person name="Larimer F."/>
            <person name="Land M."/>
            <person name="Hauser L."/>
            <person name="Kyrpides N."/>
            <person name="Mikhailova N."/>
            <person name="Jansson J."/>
            <person name="Richardson P."/>
        </authorList>
    </citation>
    <scope>NUCLEOTIDE SEQUENCE [LARGE SCALE GENOMIC DNA]</scope>
    <source>
        <strain evidence="1">A6</strain>
        <plasmid evidence="1">pACHL02</plasmid>
    </source>
</reference>